<sequence length="45" mass="4872">MSEHTTLTAYLNDHPKMTGVLFTMLLLLTQVGAASAANKIYYSGP</sequence>
<name>A0ABD5YHY5_9EURY</name>
<keyword evidence="2" id="KW-1185">Reference proteome</keyword>
<dbReference type="Proteomes" id="UP001596417">
    <property type="component" value="Unassembled WGS sequence"/>
</dbReference>
<proteinExistence type="predicted"/>
<organism evidence="1 2">
    <name type="scientific">Halocatena marina</name>
    <dbReference type="NCBI Taxonomy" id="2934937"/>
    <lineage>
        <taxon>Archaea</taxon>
        <taxon>Methanobacteriati</taxon>
        <taxon>Methanobacteriota</taxon>
        <taxon>Stenosarchaea group</taxon>
        <taxon>Halobacteria</taxon>
        <taxon>Halobacteriales</taxon>
        <taxon>Natronomonadaceae</taxon>
        <taxon>Halocatena</taxon>
    </lineage>
</organism>
<dbReference type="AlphaFoldDB" id="A0ABD5YHY5"/>
<evidence type="ECO:0000313" key="2">
    <source>
        <dbReference type="Proteomes" id="UP001596417"/>
    </source>
</evidence>
<comment type="caution">
    <text evidence="1">The sequence shown here is derived from an EMBL/GenBank/DDBJ whole genome shotgun (WGS) entry which is preliminary data.</text>
</comment>
<evidence type="ECO:0000313" key="1">
    <source>
        <dbReference type="EMBL" id="MFC7188973.1"/>
    </source>
</evidence>
<gene>
    <name evidence="1" type="ORF">ACFQL7_03335</name>
</gene>
<accession>A0ABD5YHY5</accession>
<dbReference type="EMBL" id="JBHTAX010000001">
    <property type="protein sequence ID" value="MFC7188973.1"/>
    <property type="molecule type" value="Genomic_DNA"/>
</dbReference>
<dbReference type="Pfam" id="PF24335">
    <property type="entry name" value="DUF7503"/>
    <property type="match status" value="1"/>
</dbReference>
<dbReference type="RefSeq" id="WP_248904701.1">
    <property type="nucleotide sequence ID" value="NZ_CP109979.1"/>
</dbReference>
<reference evidence="1 2" key="1">
    <citation type="journal article" date="2019" name="Int. J. Syst. Evol. Microbiol.">
        <title>The Global Catalogue of Microorganisms (GCM) 10K type strain sequencing project: providing services to taxonomists for standard genome sequencing and annotation.</title>
        <authorList>
            <consortium name="The Broad Institute Genomics Platform"/>
            <consortium name="The Broad Institute Genome Sequencing Center for Infectious Disease"/>
            <person name="Wu L."/>
            <person name="Ma J."/>
        </authorList>
    </citation>
    <scope>NUCLEOTIDE SEQUENCE [LARGE SCALE GENOMIC DNA]</scope>
    <source>
        <strain evidence="1 2">RDMS1</strain>
    </source>
</reference>
<dbReference type="InterPro" id="IPR055926">
    <property type="entry name" value="DUF7503"/>
</dbReference>
<protein>
    <submittedName>
        <fullName evidence="1">Uncharacterized protein</fullName>
    </submittedName>
</protein>
<dbReference type="GeneID" id="76198535"/>